<feature type="compositionally biased region" description="Basic residues" evidence="1">
    <location>
        <begin position="52"/>
        <end position="61"/>
    </location>
</feature>
<evidence type="ECO:0000313" key="3">
    <source>
        <dbReference type="Proteomes" id="UP001419268"/>
    </source>
</evidence>
<dbReference type="EMBL" id="JBBNAG010000002">
    <property type="protein sequence ID" value="KAK9157158.1"/>
    <property type="molecule type" value="Genomic_DNA"/>
</dbReference>
<organism evidence="2 3">
    <name type="scientific">Stephania cephalantha</name>
    <dbReference type="NCBI Taxonomy" id="152367"/>
    <lineage>
        <taxon>Eukaryota</taxon>
        <taxon>Viridiplantae</taxon>
        <taxon>Streptophyta</taxon>
        <taxon>Embryophyta</taxon>
        <taxon>Tracheophyta</taxon>
        <taxon>Spermatophyta</taxon>
        <taxon>Magnoliopsida</taxon>
        <taxon>Ranunculales</taxon>
        <taxon>Menispermaceae</taxon>
        <taxon>Menispermoideae</taxon>
        <taxon>Cissampelideae</taxon>
        <taxon>Stephania</taxon>
    </lineage>
</organism>
<dbReference type="AlphaFoldDB" id="A0AAP0KSK0"/>
<gene>
    <name evidence="2" type="ORF">Scep_003732</name>
</gene>
<comment type="caution">
    <text evidence="2">The sequence shown here is derived from an EMBL/GenBank/DDBJ whole genome shotgun (WGS) entry which is preliminary data.</text>
</comment>
<name>A0AAP0KSK0_9MAGN</name>
<evidence type="ECO:0000256" key="1">
    <source>
        <dbReference type="SAM" id="MobiDB-lite"/>
    </source>
</evidence>
<accession>A0AAP0KSK0</accession>
<reference evidence="2 3" key="1">
    <citation type="submission" date="2024-01" db="EMBL/GenBank/DDBJ databases">
        <title>Genome assemblies of Stephania.</title>
        <authorList>
            <person name="Yang L."/>
        </authorList>
    </citation>
    <scope>NUCLEOTIDE SEQUENCE [LARGE SCALE GENOMIC DNA]</scope>
    <source>
        <strain evidence="2">JXDWG</strain>
        <tissue evidence="2">Leaf</tissue>
    </source>
</reference>
<protein>
    <submittedName>
        <fullName evidence="2">Uncharacterized protein</fullName>
    </submittedName>
</protein>
<keyword evidence="3" id="KW-1185">Reference proteome</keyword>
<evidence type="ECO:0000313" key="2">
    <source>
        <dbReference type="EMBL" id="KAK9157158.1"/>
    </source>
</evidence>
<sequence length="131" mass="14783">MVVTTAPRTLQEAYERSLASETFLSTRTGLVAAAPPPLAQLDVRSGGDGRRKSLRQWRSRNRAQSVGKSKEEIRRIENTFWSVGRPDRLGINVWIDDYLVYMGKLPESSGYSPLDHYHGILKEVLEEGYSS</sequence>
<proteinExistence type="predicted"/>
<feature type="region of interest" description="Disordered" evidence="1">
    <location>
        <begin position="41"/>
        <end position="69"/>
    </location>
</feature>
<dbReference type="Proteomes" id="UP001419268">
    <property type="component" value="Unassembled WGS sequence"/>
</dbReference>